<reference evidence="3" key="1">
    <citation type="submission" date="2012-02" db="EMBL/GenBank/DDBJ databases">
        <title>Genome sequencing of Giardia lamblia Genotypes A2 and B isolates (DH and GS) and comparative analysis with the genomes of Genotypes A1 and E (WB and Pig).</title>
        <authorList>
            <person name="Adam R."/>
            <person name="Dahlstrom E."/>
            <person name="Martens C."/>
            <person name="Bruno D."/>
            <person name="Barbian K."/>
            <person name="Porcella S.F."/>
            <person name="Nash T."/>
        </authorList>
    </citation>
    <scope>NUCLEOTIDE SEQUENCE</scope>
    <source>
        <strain evidence="3">GS</strain>
    </source>
</reference>
<feature type="compositionally biased region" description="Basic residues" evidence="1">
    <location>
        <begin position="1"/>
        <end position="16"/>
    </location>
</feature>
<protein>
    <submittedName>
        <fullName evidence="2">Chromosome segregation ATPase</fullName>
    </submittedName>
</protein>
<evidence type="ECO:0000256" key="1">
    <source>
        <dbReference type="SAM" id="MobiDB-lite"/>
    </source>
</evidence>
<sequence length="162" mass="17083">MPPCTHRSRGPRGHRSTHLEEDAGAVSLDECAAGSETAPICPTSLKMWPCMCSGRRASAHPSLYTPIAALHHPWPLLCITPLAQSRVSLHPAPIAFAALSLGATTLCTPSTGPPVQPVLARQQLAGATHYQASGLDGHCIESPNTRRTNIVALLQSGQSRVT</sequence>
<organism evidence="2 3">
    <name type="scientific">Giardia intestinalis</name>
    <name type="common">Giardia lamblia</name>
    <dbReference type="NCBI Taxonomy" id="5741"/>
    <lineage>
        <taxon>Eukaryota</taxon>
        <taxon>Metamonada</taxon>
        <taxon>Diplomonadida</taxon>
        <taxon>Hexamitidae</taxon>
        <taxon>Giardiinae</taxon>
        <taxon>Giardia</taxon>
    </lineage>
</organism>
<evidence type="ECO:0000313" key="3">
    <source>
        <dbReference type="Proteomes" id="UP000018040"/>
    </source>
</evidence>
<accession>V6TZ70</accession>
<dbReference type="Proteomes" id="UP000018040">
    <property type="component" value="Unassembled WGS sequence"/>
</dbReference>
<dbReference type="EMBL" id="AHHH01000088">
    <property type="protein sequence ID" value="ESU42305.1"/>
    <property type="molecule type" value="Genomic_DNA"/>
</dbReference>
<comment type="caution">
    <text evidence="2">The sequence shown here is derived from an EMBL/GenBank/DDBJ whole genome shotgun (WGS) entry which is preliminary data.</text>
</comment>
<dbReference type="AlphaFoldDB" id="V6TZ70"/>
<gene>
    <name evidence="2" type="ORF">GSB_152942</name>
</gene>
<proteinExistence type="predicted"/>
<evidence type="ECO:0000313" key="2">
    <source>
        <dbReference type="EMBL" id="ESU42305.1"/>
    </source>
</evidence>
<name>V6TZ70_GIAIN</name>
<reference evidence="2 3" key="2">
    <citation type="journal article" date="2013" name="Genome Biol. Evol.">
        <title>Genome sequencing of Giardia lamblia genotypes A2 and B isolates (DH and GS) and comparative analysis with the genomes of genotypes A1 and E (WB and Pig).</title>
        <authorList>
            <person name="Adam R.D."/>
            <person name="Dahlstrom E.W."/>
            <person name="Martens C.A."/>
            <person name="Bruno D.P."/>
            <person name="Barbian K.D."/>
            <person name="Ricklefs S.M."/>
            <person name="Hernandez M.M."/>
            <person name="Narla N.P."/>
            <person name="Patel R.B."/>
            <person name="Porcella S.F."/>
            <person name="Nash T.E."/>
        </authorList>
    </citation>
    <scope>NUCLEOTIDE SEQUENCE [LARGE SCALE GENOMIC DNA]</scope>
    <source>
        <strain evidence="2 3">GS</strain>
    </source>
</reference>
<feature type="region of interest" description="Disordered" evidence="1">
    <location>
        <begin position="1"/>
        <end position="21"/>
    </location>
</feature>